<sequence>MDRKRRSSCHPEVDMEPKEAKTAEADTNDTVQAVENESSRTVPSDPVSDGFEEIEGQASEPDDHETTPESPESIQNPDHMNDLEVYDVHDIDFLGNLEFYGPEPKRVRIYDRIQEAQKKVEQIKNEIVFGETHAFSDDPDFNVYWMDLLKRSLKVHEGCLEESLHDLRSLDESMNNDDEAFSELSEDPEEGGNSGDPTPESANDQGASSSS</sequence>
<keyword evidence="1" id="KW-0175">Coiled coil</keyword>
<reference evidence="3" key="3">
    <citation type="journal article" date="2019" name="G3 (Bethesda)">
        <title>Hybrid Assembly of the Genome of the Entomopathogenic Nematode Steinernema carpocapsae Identifies the X-Chromosome.</title>
        <authorList>
            <person name="Serra L."/>
            <person name="Macchietto M."/>
            <person name="Macias-Munoz A."/>
            <person name="McGill C.J."/>
            <person name="Rodriguez I.M."/>
            <person name="Rodriguez B."/>
            <person name="Murad R."/>
            <person name="Mortazavi A."/>
        </authorList>
    </citation>
    <scope>NUCLEOTIDE SEQUENCE [LARGE SCALE GENOMIC DNA]</scope>
    <source>
        <strain evidence="3">ALL</strain>
    </source>
</reference>
<evidence type="ECO:0000256" key="1">
    <source>
        <dbReference type="SAM" id="Coils"/>
    </source>
</evidence>
<feature type="coiled-coil region" evidence="1">
    <location>
        <begin position="106"/>
        <end position="133"/>
    </location>
</feature>
<name>A0A4U8V1P2_STECR</name>
<feature type="region of interest" description="Disordered" evidence="2">
    <location>
        <begin position="1"/>
        <end position="79"/>
    </location>
</feature>
<evidence type="ECO:0000313" key="3">
    <source>
        <dbReference type="EMBL" id="TMS39846.1"/>
    </source>
</evidence>
<comment type="caution">
    <text evidence="3">The sequence shown here is derived from an EMBL/GenBank/DDBJ whole genome shotgun (WGS) entry which is preliminary data.</text>
</comment>
<evidence type="ECO:0000256" key="2">
    <source>
        <dbReference type="SAM" id="MobiDB-lite"/>
    </source>
</evidence>
<feature type="compositionally biased region" description="Basic and acidic residues" evidence="2">
    <location>
        <begin position="1"/>
        <end position="24"/>
    </location>
</feature>
<reference evidence="3" key="2">
    <citation type="journal article" date="2015" name="Genome Biol.">
        <title>Comparative genomics of Steinernema reveals deeply conserved gene regulatory networks.</title>
        <authorList>
            <person name="Dillman A.R."/>
            <person name="Macchietto M."/>
            <person name="Porter C.F."/>
            <person name="Rogers A."/>
            <person name="Williams B."/>
            <person name="Antoshechkin I."/>
            <person name="Lee M.M."/>
            <person name="Goodwin Z."/>
            <person name="Lu X."/>
            <person name="Lewis E.E."/>
            <person name="Goodrich-Blair H."/>
            <person name="Stock S.P."/>
            <person name="Adams B.J."/>
            <person name="Sternberg P.W."/>
            <person name="Mortazavi A."/>
        </authorList>
    </citation>
    <scope>NUCLEOTIDE SEQUENCE [LARGE SCALE GENOMIC DNA]</scope>
    <source>
        <strain evidence="3">ALL</strain>
    </source>
</reference>
<dbReference type="AlphaFoldDB" id="A0A4U8V1P2"/>
<feature type="compositionally biased region" description="Acidic residues" evidence="2">
    <location>
        <begin position="174"/>
        <end position="190"/>
    </location>
</feature>
<feature type="compositionally biased region" description="Polar residues" evidence="2">
    <location>
        <begin position="68"/>
        <end position="78"/>
    </location>
</feature>
<reference evidence="3" key="1">
    <citation type="submission" date="2013-11" db="EMBL/GenBank/DDBJ databases">
        <authorList>
            <person name="Sternberg P."/>
            <person name="Dillman A."/>
            <person name="Macchietto M."/>
        </authorList>
    </citation>
    <scope>NUCLEOTIDE SEQUENCE</scope>
    <source>
        <strain evidence="3">ALL</strain>
    </source>
</reference>
<proteinExistence type="predicted"/>
<feature type="compositionally biased region" description="Polar residues" evidence="2">
    <location>
        <begin position="200"/>
        <end position="211"/>
    </location>
</feature>
<protein>
    <submittedName>
        <fullName evidence="3">Uncharacterized protein</fullName>
    </submittedName>
</protein>
<accession>A0A4U8V1P2</accession>
<feature type="compositionally biased region" description="Acidic residues" evidence="2">
    <location>
        <begin position="50"/>
        <end position="63"/>
    </location>
</feature>
<feature type="region of interest" description="Disordered" evidence="2">
    <location>
        <begin position="170"/>
        <end position="211"/>
    </location>
</feature>
<dbReference type="EMBL" id="AZBU02000001">
    <property type="protein sequence ID" value="TMS39846.1"/>
    <property type="molecule type" value="Genomic_DNA"/>
</dbReference>
<organism evidence="3">
    <name type="scientific">Steinernema carpocapsae</name>
    <name type="common">Entomopathogenic nematode</name>
    <dbReference type="NCBI Taxonomy" id="34508"/>
    <lineage>
        <taxon>Eukaryota</taxon>
        <taxon>Metazoa</taxon>
        <taxon>Ecdysozoa</taxon>
        <taxon>Nematoda</taxon>
        <taxon>Chromadorea</taxon>
        <taxon>Rhabditida</taxon>
        <taxon>Tylenchina</taxon>
        <taxon>Panagrolaimomorpha</taxon>
        <taxon>Strongyloidoidea</taxon>
        <taxon>Steinernematidae</taxon>
        <taxon>Steinernema</taxon>
    </lineage>
</organism>
<gene>
    <name evidence="3" type="ORF">L596_006313</name>
</gene>
<feature type="compositionally biased region" description="Polar residues" evidence="2">
    <location>
        <begin position="28"/>
        <end position="42"/>
    </location>
</feature>